<dbReference type="EMBL" id="BLXT01008205">
    <property type="protein sequence ID" value="GFO46721.1"/>
    <property type="molecule type" value="Genomic_DNA"/>
</dbReference>
<name>A0AAV4DS42_9GAST</name>
<evidence type="ECO:0000313" key="2">
    <source>
        <dbReference type="Proteomes" id="UP000735302"/>
    </source>
</evidence>
<proteinExistence type="predicted"/>
<dbReference type="AlphaFoldDB" id="A0AAV4DS42"/>
<organism evidence="1 2">
    <name type="scientific">Plakobranchus ocellatus</name>
    <dbReference type="NCBI Taxonomy" id="259542"/>
    <lineage>
        <taxon>Eukaryota</taxon>
        <taxon>Metazoa</taxon>
        <taxon>Spiralia</taxon>
        <taxon>Lophotrochozoa</taxon>
        <taxon>Mollusca</taxon>
        <taxon>Gastropoda</taxon>
        <taxon>Heterobranchia</taxon>
        <taxon>Euthyneura</taxon>
        <taxon>Panpulmonata</taxon>
        <taxon>Sacoglossa</taxon>
        <taxon>Placobranchoidea</taxon>
        <taxon>Plakobranchidae</taxon>
        <taxon>Plakobranchus</taxon>
    </lineage>
</organism>
<sequence length="92" mass="10279">MLVLIYRRYLWQRRSSSSLVGWSATKSEVRGSNPSPGQVNFSMLLCVHPALNGYLGLLRPGESKGGEESSGKLPRNAVCQNQSRSYFWFPDA</sequence>
<reference evidence="1 2" key="1">
    <citation type="journal article" date="2021" name="Elife">
        <title>Chloroplast acquisition without the gene transfer in kleptoplastic sea slugs, Plakobranchus ocellatus.</title>
        <authorList>
            <person name="Maeda T."/>
            <person name="Takahashi S."/>
            <person name="Yoshida T."/>
            <person name="Shimamura S."/>
            <person name="Takaki Y."/>
            <person name="Nagai Y."/>
            <person name="Toyoda A."/>
            <person name="Suzuki Y."/>
            <person name="Arimoto A."/>
            <person name="Ishii H."/>
            <person name="Satoh N."/>
            <person name="Nishiyama T."/>
            <person name="Hasebe M."/>
            <person name="Maruyama T."/>
            <person name="Minagawa J."/>
            <person name="Obokata J."/>
            <person name="Shigenobu S."/>
        </authorList>
    </citation>
    <scope>NUCLEOTIDE SEQUENCE [LARGE SCALE GENOMIC DNA]</scope>
</reference>
<gene>
    <name evidence="1" type="ORF">PoB_007322600</name>
</gene>
<keyword evidence="2" id="KW-1185">Reference proteome</keyword>
<dbReference type="Proteomes" id="UP000735302">
    <property type="component" value="Unassembled WGS sequence"/>
</dbReference>
<protein>
    <submittedName>
        <fullName evidence="1">Uncharacterized protein</fullName>
    </submittedName>
</protein>
<evidence type="ECO:0000313" key="1">
    <source>
        <dbReference type="EMBL" id="GFO46721.1"/>
    </source>
</evidence>
<accession>A0AAV4DS42</accession>
<comment type="caution">
    <text evidence="1">The sequence shown here is derived from an EMBL/GenBank/DDBJ whole genome shotgun (WGS) entry which is preliminary data.</text>
</comment>